<dbReference type="InterPro" id="IPR051534">
    <property type="entry name" value="CBASS_pafABC_assoc_protein"/>
</dbReference>
<keyword evidence="4" id="KW-0238">DNA-binding</keyword>
<dbReference type="Gene3D" id="1.10.10.10">
    <property type="entry name" value="Winged helix-like DNA-binding domain superfamily/Winged helix DNA-binding domain"/>
    <property type="match status" value="1"/>
</dbReference>
<dbReference type="Pfam" id="PF08279">
    <property type="entry name" value="HTH_11"/>
    <property type="match status" value="1"/>
</dbReference>
<evidence type="ECO:0000313" key="5">
    <source>
        <dbReference type="Proteomes" id="UP000545493"/>
    </source>
</evidence>
<gene>
    <name evidence="4" type="ORF">FHU38_004264</name>
</gene>
<keyword evidence="5" id="KW-1185">Reference proteome</keyword>
<dbReference type="Pfam" id="PF13280">
    <property type="entry name" value="WYL"/>
    <property type="match status" value="1"/>
</dbReference>
<dbReference type="InterPro" id="IPR026881">
    <property type="entry name" value="WYL_dom"/>
</dbReference>
<dbReference type="InterPro" id="IPR013196">
    <property type="entry name" value="HTH_11"/>
</dbReference>
<accession>A0A7X5UTN0</accession>
<dbReference type="InterPro" id="IPR036388">
    <property type="entry name" value="WH-like_DNA-bd_sf"/>
</dbReference>
<dbReference type="RefSeq" id="WP_167174186.1">
    <property type="nucleotide sequence ID" value="NZ_JAAOYM010000001.1"/>
</dbReference>
<evidence type="ECO:0000256" key="2">
    <source>
        <dbReference type="ARBA" id="ARBA00023163"/>
    </source>
</evidence>
<evidence type="ECO:0000313" key="4">
    <source>
        <dbReference type="EMBL" id="NIJ13920.1"/>
    </source>
</evidence>
<sequence>MRASRLLAVLLLLQNRGRMTARQLADELEVSVRTIYRDIDALSVAGVPVYAERGRAGAYQLLGGYRTRLTGMSDEEVRALALSGLPDAATELGLGTVLAAAQLKLHAALPAGLRTRAAELTQRFHVDIPGWHRGIEHVERLAEVADAVWRSRQVRISYRRWDGSGVERDLEPLGLVLKAGNWYLVARCGESDGDSDYDGGSGVYRVYRVSRIDELTDLGAFTRPEPFDLVEFWRDWSRQFERRMYSRIALVRLSPLGRDLVPFFLGSVGVRALREAGREPDEDGWSVVELPVEQGRPALGELLRFGPELQVLEPADLRRELADAVARMGAMYG</sequence>
<keyword evidence="2" id="KW-0804">Transcription</keyword>
<evidence type="ECO:0000259" key="3">
    <source>
        <dbReference type="PROSITE" id="PS51000"/>
    </source>
</evidence>
<dbReference type="EMBL" id="JAAOYM010000001">
    <property type="protein sequence ID" value="NIJ13920.1"/>
    <property type="molecule type" value="Genomic_DNA"/>
</dbReference>
<dbReference type="PROSITE" id="PS51000">
    <property type="entry name" value="HTH_DEOR_2"/>
    <property type="match status" value="1"/>
</dbReference>
<dbReference type="InterPro" id="IPR036390">
    <property type="entry name" value="WH_DNA-bd_sf"/>
</dbReference>
<dbReference type="GO" id="GO:0003700">
    <property type="term" value="F:DNA-binding transcription factor activity"/>
    <property type="evidence" value="ECO:0007669"/>
    <property type="project" value="InterPro"/>
</dbReference>
<evidence type="ECO:0000256" key="1">
    <source>
        <dbReference type="ARBA" id="ARBA00023015"/>
    </source>
</evidence>
<name>A0A7X5UTN0_9PSEU</name>
<dbReference type="InterPro" id="IPR028349">
    <property type="entry name" value="PafC-like"/>
</dbReference>
<dbReference type="PIRSF" id="PIRSF016838">
    <property type="entry name" value="PafC"/>
    <property type="match status" value="1"/>
</dbReference>
<dbReference type="Pfam" id="PF25583">
    <property type="entry name" value="WCX"/>
    <property type="match status" value="1"/>
</dbReference>
<dbReference type="GO" id="GO:0003677">
    <property type="term" value="F:DNA binding"/>
    <property type="evidence" value="ECO:0007669"/>
    <property type="project" value="UniProtKB-KW"/>
</dbReference>
<dbReference type="PROSITE" id="PS52050">
    <property type="entry name" value="WYL"/>
    <property type="match status" value="1"/>
</dbReference>
<keyword evidence="1" id="KW-0805">Transcription regulation</keyword>
<dbReference type="AlphaFoldDB" id="A0A7X5UTN0"/>
<dbReference type="InterPro" id="IPR057727">
    <property type="entry name" value="WCX_dom"/>
</dbReference>
<dbReference type="PANTHER" id="PTHR34580">
    <property type="match status" value="1"/>
</dbReference>
<dbReference type="InterPro" id="IPR001034">
    <property type="entry name" value="DeoR_HTH"/>
</dbReference>
<proteinExistence type="predicted"/>
<dbReference type="SUPFAM" id="SSF46785">
    <property type="entry name" value="Winged helix' DNA-binding domain"/>
    <property type="match status" value="1"/>
</dbReference>
<organism evidence="4 5">
    <name type="scientific">Saccharomonospora amisosensis</name>
    <dbReference type="NCBI Taxonomy" id="1128677"/>
    <lineage>
        <taxon>Bacteria</taxon>
        <taxon>Bacillati</taxon>
        <taxon>Actinomycetota</taxon>
        <taxon>Actinomycetes</taxon>
        <taxon>Pseudonocardiales</taxon>
        <taxon>Pseudonocardiaceae</taxon>
        <taxon>Saccharomonospora</taxon>
    </lineage>
</organism>
<dbReference type="Proteomes" id="UP000545493">
    <property type="component" value="Unassembled WGS sequence"/>
</dbReference>
<feature type="domain" description="HTH deoR-type" evidence="3">
    <location>
        <begin position="2"/>
        <end position="60"/>
    </location>
</feature>
<protein>
    <submittedName>
        <fullName evidence="4">Putative DNA-binding transcriptional regulator YafY</fullName>
    </submittedName>
</protein>
<comment type="caution">
    <text evidence="4">The sequence shown here is derived from an EMBL/GenBank/DDBJ whole genome shotgun (WGS) entry which is preliminary data.</text>
</comment>
<reference evidence="4 5" key="1">
    <citation type="submission" date="2020-03" db="EMBL/GenBank/DDBJ databases">
        <title>Sequencing the genomes of 1000 actinobacteria strains.</title>
        <authorList>
            <person name="Klenk H.-P."/>
        </authorList>
    </citation>
    <scope>NUCLEOTIDE SEQUENCE [LARGE SCALE GENOMIC DNA]</scope>
    <source>
        <strain evidence="4 5">DSM 45685</strain>
    </source>
</reference>
<dbReference type="PANTHER" id="PTHR34580:SF1">
    <property type="entry name" value="PROTEIN PAFC"/>
    <property type="match status" value="1"/>
</dbReference>